<proteinExistence type="predicted"/>
<name>A0A2T1C2E6_9CYAN</name>
<evidence type="ECO:0000313" key="1">
    <source>
        <dbReference type="EMBL" id="PSB02293.1"/>
    </source>
</evidence>
<dbReference type="AlphaFoldDB" id="A0A2T1C2E6"/>
<sequence length="148" mass="16960">MENTLHDITFKLFGESDQDTRLKVLITLVVDLFMEVEALRESLIELTEDRKGSQLDTYDDSEYPDESISSISRGKSIYQKAYLNTAYLTHNSIGPSGGLDKLLAEFYPSSSSQIRQTWRECLFLERLGFSEEEITKYKKLAELAETLT</sequence>
<evidence type="ECO:0000313" key="2">
    <source>
        <dbReference type="Proteomes" id="UP000238762"/>
    </source>
</evidence>
<comment type="caution">
    <text evidence="1">The sequence shown here is derived from an EMBL/GenBank/DDBJ whole genome shotgun (WGS) entry which is preliminary data.</text>
</comment>
<dbReference type="EMBL" id="PVWJ01000066">
    <property type="protein sequence ID" value="PSB02293.1"/>
    <property type="molecule type" value="Genomic_DNA"/>
</dbReference>
<accession>A0A2T1C2E6</accession>
<reference evidence="1 2" key="1">
    <citation type="submission" date="2018-02" db="EMBL/GenBank/DDBJ databases">
        <authorList>
            <person name="Cohen D.B."/>
            <person name="Kent A.D."/>
        </authorList>
    </citation>
    <scope>NUCLEOTIDE SEQUENCE [LARGE SCALE GENOMIC DNA]</scope>
    <source>
        <strain evidence="1 2">CCAP 1448/3</strain>
    </source>
</reference>
<dbReference type="Proteomes" id="UP000238762">
    <property type="component" value="Unassembled WGS sequence"/>
</dbReference>
<gene>
    <name evidence="1" type="ORF">C7B64_14015</name>
</gene>
<protein>
    <submittedName>
        <fullName evidence="1">Uncharacterized protein</fullName>
    </submittedName>
</protein>
<dbReference type="RefSeq" id="WP_106289281.1">
    <property type="nucleotide sequence ID" value="NZ_CAWNTC010000081.1"/>
</dbReference>
<reference evidence="1 2" key="2">
    <citation type="submission" date="2018-03" db="EMBL/GenBank/DDBJ databases">
        <title>The ancient ancestry and fast evolution of plastids.</title>
        <authorList>
            <person name="Moore K.R."/>
            <person name="Magnabosco C."/>
            <person name="Momper L."/>
            <person name="Gold D.A."/>
            <person name="Bosak T."/>
            <person name="Fournier G.P."/>
        </authorList>
    </citation>
    <scope>NUCLEOTIDE SEQUENCE [LARGE SCALE GENOMIC DNA]</scope>
    <source>
        <strain evidence="1 2">CCAP 1448/3</strain>
    </source>
</reference>
<dbReference type="OrthoDB" id="9893248at2"/>
<organism evidence="1 2">
    <name type="scientific">Merismopedia glauca CCAP 1448/3</name>
    <dbReference type="NCBI Taxonomy" id="1296344"/>
    <lineage>
        <taxon>Bacteria</taxon>
        <taxon>Bacillati</taxon>
        <taxon>Cyanobacteriota</taxon>
        <taxon>Cyanophyceae</taxon>
        <taxon>Synechococcales</taxon>
        <taxon>Merismopediaceae</taxon>
        <taxon>Merismopedia</taxon>
    </lineage>
</organism>
<keyword evidence="2" id="KW-1185">Reference proteome</keyword>